<protein>
    <submittedName>
        <fullName evidence="2">Uncharacterized protein DUF3109</fullName>
    </submittedName>
</protein>
<dbReference type="AlphaFoldDB" id="A0A368ZZN5"/>
<name>A0A368ZZN5_9FLAO</name>
<comment type="similarity">
    <text evidence="1">Belongs to the Rv0495c family.</text>
</comment>
<accession>A0A368ZZN5</accession>
<keyword evidence="3" id="KW-1185">Reference proteome</keyword>
<dbReference type="Proteomes" id="UP000253517">
    <property type="component" value="Unassembled WGS sequence"/>
</dbReference>
<dbReference type="EMBL" id="QPJS01000004">
    <property type="protein sequence ID" value="RCX02379.1"/>
    <property type="molecule type" value="Genomic_DNA"/>
</dbReference>
<dbReference type="Pfam" id="PF11307">
    <property type="entry name" value="DUF3109"/>
    <property type="match status" value="1"/>
</dbReference>
<evidence type="ECO:0000256" key="1">
    <source>
        <dbReference type="ARBA" id="ARBA00093770"/>
    </source>
</evidence>
<sequence length="196" mass="22096">MYAVEIDGAVVSEEVMTREFVCNLSKCRGACCVEGDSGAPLEAEETTILEQEYPNIKPFLRSEGVAAIERSGTWARDSRDGEAVTPLVEGRECAYVVFAADGTAQCGIELAWKAGATHFRKPVSCHLYPVRITKYKNFEAVNYHKWHICNPACELGRELSVPVYQFVREALIRKYGHEWFEKLKEASQQLEIEKNN</sequence>
<comment type="caution">
    <text evidence="2">The sequence shown here is derived from an EMBL/GenBank/DDBJ whole genome shotgun (WGS) entry which is preliminary data.</text>
</comment>
<dbReference type="InterPro" id="IPR021458">
    <property type="entry name" value="Rv0495c"/>
</dbReference>
<evidence type="ECO:0000313" key="2">
    <source>
        <dbReference type="EMBL" id="RCX02379.1"/>
    </source>
</evidence>
<organism evidence="2 3">
    <name type="scientific">Schleiferia thermophila</name>
    <dbReference type="NCBI Taxonomy" id="884107"/>
    <lineage>
        <taxon>Bacteria</taxon>
        <taxon>Pseudomonadati</taxon>
        <taxon>Bacteroidota</taxon>
        <taxon>Flavobacteriia</taxon>
        <taxon>Flavobacteriales</taxon>
        <taxon>Schleiferiaceae</taxon>
        <taxon>Schleiferia</taxon>
    </lineage>
</organism>
<proteinExistence type="inferred from homology"/>
<dbReference type="RefSeq" id="WP_114366428.1">
    <property type="nucleotide sequence ID" value="NZ_BHZF01000005.1"/>
</dbReference>
<gene>
    <name evidence="2" type="ORF">DES35_104139</name>
</gene>
<reference evidence="2 3" key="1">
    <citation type="submission" date="2018-07" db="EMBL/GenBank/DDBJ databases">
        <title>Genomic Encyclopedia of Type Strains, Phase IV (KMG-IV): sequencing the most valuable type-strain genomes for metagenomic binning, comparative biology and taxonomic classification.</title>
        <authorList>
            <person name="Goeker M."/>
        </authorList>
    </citation>
    <scope>NUCLEOTIDE SEQUENCE [LARGE SCALE GENOMIC DNA]</scope>
    <source>
        <strain evidence="2 3">DSM 21410</strain>
    </source>
</reference>
<evidence type="ECO:0000313" key="3">
    <source>
        <dbReference type="Proteomes" id="UP000253517"/>
    </source>
</evidence>